<evidence type="ECO:0000313" key="1">
    <source>
        <dbReference type="EMBL" id="AKF28221.1"/>
    </source>
</evidence>
<dbReference type="PATRIC" id="fig|92706.3.peg.2519"/>
<dbReference type="HOGENOM" id="CLU_1861376_0_0_11"/>
<gene>
    <name evidence="1" type="ORF">YH66_12035</name>
</gene>
<protein>
    <submittedName>
        <fullName evidence="1">Uncharacterized protein</fullName>
    </submittedName>
</protein>
<accession>A0A0F6Z699</accession>
<proteinExistence type="predicted"/>
<dbReference type="AlphaFoldDB" id="A0A0F6Z699"/>
<reference evidence="1 2" key="1">
    <citation type="submission" date="2015-04" db="EMBL/GenBank/DDBJ databases">
        <title>Complete Genome Sequence of Brevibacterium flavum ATCC 15168.</title>
        <authorList>
            <person name="Ahn J."/>
            <person name="Park G."/>
            <person name="Jeon W."/>
            <person name="Jang Y."/>
            <person name="Jang M."/>
            <person name="Lee H."/>
            <person name="Lee H."/>
        </authorList>
    </citation>
    <scope>NUCLEOTIDE SEQUENCE [LARGE SCALE GENOMIC DNA]</scope>
    <source>
        <strain evidence="1 2">ATCC 15168</strain>
    </source>
</reference>
<keyword evidence="2" id="KW-1185">Reference proteome</keyword>
<sequence>MADFLGHKVWTHPEPKTGLDSEFVELIDVWKEDTGESELATIMWCDFGDHLGRVVSGPHVYVQGVPFRKARPVVIKSRFGPVDWWTLRTNFRPLEIIERPVNFLPNQPERVIEPEPIIKSIPDPPAESMGDQFILPI</sequence>
<organism evidence="1 2">
    <name type="scientific">[Brevibacterium] flavum</name>
    <dbReference type="NCBI Taxonomy" id="92706"/>
    <lineage>
        <taxon>Bacteria</taxon>
        <taxon>Bacillati</taxon>
        <taxon>Actinomycetota</taxon>
        <taxon>Actinomycetes</taxon>
        <taxon>Mycobacteriales</taxon>
        <taxon>Corynebacteriaceae</taxon>
        <taxon>Corynebacterium</taxon>
    </lineage>
</organism>
<evidence type="ECO:0000313" key="2">
    <source>
        <dbReference type="Proteomes" id="UP000034037"/>
    </source>
</evidence>
<dbReference type="EMBL" id="CP011309">
    <property type="protein sequence ID" value="AKF28221.1"/>
    <property type="molecule type" value="Genomic_DNA"/>
</dbReference>
<name>A0A0F6Z699_9CORY</name>
<dbReference type="Proteomes" id="UP000034037">
    <property type="component" value="Chromosome"/>
</dbReference>